<accession>A0A8G1ZQZ8</accession>
<dbReference type="PANTHER" id="PTHR43319:SF3">
    <property type="entry name" value="BETA-LACTAMASE-RELATED DOMAIN-CONTAINING PROTEIN"/>
    <property type="match status" value="1"/>
</dbReference>
<dbReference type="PANTHER" id="PTHR43319">
    <property type="entry name" value="BETA-LACTAMASE-RELATED"/>
    <property type="match status" value="1"/>
</dbReference>
<dbReference type="EMBL" id="PKLL01000018">
    <property type="protein sequence ID" value="RZE22347.1"/>
    <property type="molecule type" value="Genomic_DNA"/>
</dbReference>
<sequence>MGTVEIGGWADEGFGGVADVFRENFEAFGELGTAVSVRVGGRPVVELWGGIADERSGRLWDQETVVPVFSCAKGLVSICAHLLAQQGRLDLDAPVAAYWPEFAAEGKERITTRMVLGHRAGVPVLDRTVSFGEITEWTPVVRAIEEQRPLWEPGEAYEYHGHVFGFLVGEVVRRITGLTPGRFFREAIGEPLGLRAWIGLPAAERGQLARLVEAEGRPAGDPQSLLMRIVTMNGALVFPGLDEPHGFNDPELLGAELPGAGAVASASGLAALYGAAVTGLDGGPRLLSEETLTDAVREVSAGPTWQGYDLGQRWGSGFLLDSERPRPMLGARSFGNDGAGGQFAFGDDEFGVGFAYVANRMIGHGDDRANRLITALRESLKA</sequence>
<dbReference type="AlphaFoldDB" id="A0A8G1ZQZ8"/>
<dbReference type="RefSeq" id="WP_030307492.1">
    <property type="nucleotide sequence ID" value="NZ_CP108647.1"/>
</dbReference>
<dbReference type="GeneID" id="97268724"/>
<dbReference type="Gene3D" id="3.40.710.10">
    <property type="entry name" value="DD-peptidase/beta-lactamase superfamily"/>
    <property type="match status" value="1"/>
</dbReference>
<dbReference type="InterPro" id="IPR001466">
    <property type="entry name" value="Beta-lactam-related"/>
</dbReference>
<gene>
    <name evidence="2" type="ORF">C0Q92_15730</name>
</gene>
<dbReference type="InterPro" id="IPR012338">
    <property type="entry name" value="Beta-lactam/transpept-like"/>
</dbReference>
<dbReference type="Pfam" id="PF00144">
    <property type="entry name" value="Beta-lactamase"/>
    <property type="match status" value="1"/>
</dbReference>
<proteinExistence type="predicted"/>
<dbReference type="Proteomes" id="UP000292693">
    <property type="component" value="Unassembled WGS sequence"/>
</dbReference>
<dbReference type="SUPFAM" id="SSF56601">
    <property type="entry name" value="beta-lactamase/transpeptidase-like"/>
    <property type="match status" value="1"/>
</dbReference>
<feature type="domain" description="Beta-lactamase-related" evidence="1">
    <location>
        <begin position="21"/>
        <end position="372"/>
    </location>
</feature>
<evidence type="ECO:0000313" key="2">
    <source>
        <dbReference type="EMBL" id="RZE22347.1"/>
    </source>
</evidence>
<dbReference type="InterPro" id="IPR052907">
    <property type="entry name" value="Beta-lactamase/esterase"/>
</dbReference>
<organism evidence="2 3">
    <name type="scientific">Streptomyces albidoflavus</name>
    <dbReference type="NCBI Taxonomy" id="1886"/>
    <lineage>
        <taxon>Bacteria</taxon>
        <taxon>Bacillati</taxon>
        <taxon>Actinomycetota</taxon>
        <taxon>Actinomycetes</taxon>
        <taxon>Kitasatosporales</taxon>
        <taxon>Streptomycetaceae</taxon>
        <taxon>Streptomyces</taxon>
        <taxon>Streptomyces albidoflavus group</taxon>
    </lineage>
</organism>
<evidence type="ECO:0000259" key="1">
    <source>
        <dbReference type="Pfam" id="PF00144"/>
    </source>
</evidence>
<evidence type="ECO:0000313" key="3">
    <source>
        <dbReference type="Proteomes" id="UP000292693"/>
    </source>
</evidence>
<protein>
    <submittedName>
        <fullName evidence="2">Carboxylesterase</fullName>
    </submittedName>
</protein>
<reference evidence="2 3" key="1">
    <citation type="submission" date="2017-12" db="EMBL/GenBank/DDBJ databases">
        <title>Population genomics insights into the ecological differentiation and adaptive evolution in streptomycetes.</title>
        <authorList>
            <person name="Li Y."/>
            <person name="Huang Y."/>
        </authorList>
    </citation>
    <scope>NUCLEOTIDE SEQUENCE [LARGE SCALE GENOMIC DNA]</scope>
    <source>
        <strain evidence="2 3">NBRC 100770</strain>
    </source>
</reference>
<comment type="caution">
    <text evidence="2">The sequence shown here is derived from an EMBL/GenBank/DDBJ whole genome shotgun (WGS) entry which is preliminary data.</text>
</comment>
<name>A0A8G1ZQZ8_9ACTN</name>